<name>A0A391P602_9EUKA</name>
<dbReference type="Proteomes" id="UP000265618">
    <property type="component" value="Unassembled WGS sequence"/>
</dbReference>
<accession>A0A391P602</accession>
<gene>
    <name evidence="1" type="ORF">KIPB_010589</name>
</gene>
<keyword evidence="2" id="KW-1185">Reference proteome</keyword>
<protein>
    <submittedName>
        <fullName evidence="1">Uncharacterized protein</fullName>
    </submittedName>
</protein>
<proteinExistence type="predicted"/>
<comment type="caution">
    <text evidence="1">The sequence shown here is derived from an EMBL/GenBank/DDBJ whole genome shotgun (WGS) entry which is preliminary data.</text>
</comment>
<organism evidence="1 2">
    <name type="scientific">Kipferlia bialata</name>
    <dbReference type="NCBI Taxonomy" id="797122"/>
    <lineage>
        <taxon>Eukaryota</taxon>
        <taxon>Metamonada</taxon>
        <taxon>Carpediemonas-like organisms</taxon>
        <taxon>Kipferlia</taxon>
    </lineage>
</organism>
<feature type="non-terminal residue" evidence="1">
    <location>
        <position position="1"/>
    </location>
</feature>
<dbReference type="AlphaFoldDB" id="A0A391P602"/>
<evidence type="ECO:0000313" key="1">
    <source>
        <dbReference type="EMBL" id="GCA63552.1"/>
    </source>
</evidence>
<evidence type="ECO:0000313" key="2">
    <source>
        <dbReference type="Proteomes" id="UP000265618"/>
    </source>
</evidence>
<sequence>MTEWGDAEFEKWGEGVSVSVRRAMQNSRNGGGNDFSYSLHQLARRGAKRMGNRECVELAKAFVHLPNLSY</sequence>
<dbReference type="EMBL" id="BDIP01003997">
    <property type="protein sequence ID" value="GCA63552.1"/>
    <property type="molecule type" value="Genomic_DNA"/>
</dbReference>
<reference evidence="1 2" key="1">
    <citation type="journal article" date="2018" name="PLoS ONE">
        <title>The draft genome of Kipferlia bialata reveals reductive genome evolution in fornicate parasites.</title>
        <authorList>
            <person name="Tanifuji G."/>
            <person name="Takabayashi S."/>
            <person name="Kume K."/>
            <person name="Takagi M."/>
            <person name="Nakayama T."/>
            <person name="Kamikawa R."/>
            <person name="Inagaki Y."/>
            <person name="Hashimoto T."/>
        </authorList>
    </citation>
    <scope>NUCLEOTIDE SEQUENCE [LARGE SCALE GENOMIC DNA]</scope>
    <source>
        <strain evidence="1">NY0173</strain>
    </source>
</reference>